<dbReference type="Proteomes" id="UP001530377">
    <property type="component" value="Unassembled WGS sequence"/>
</dbReference>
<keyword evidence="1" id="KW-0175">Coiled coil</keyword>
<accession>A0ABD3RAP5</accession>
<dbReference type="AlphaFoldDB" id="A0ABD3RAP5"/>
<evidence type="ECO:0000313" key="3">
    <source>
        <dbReference type="EMBL" id="KAL3810087.1"/>
    </source>
</evidence>
<feature type="region of interest" description="Disordered" evidence="2">
    <location>
        <begin position="1"/>
        <end position="23"/>
    </location>
</feature>
<organism evidence="3 4">
    <name type="scientific">Cyclostephanos tholiformis</name>
    <dbReference type="NCBI Taxonomy" id="382380"/>
    <lineage>
        <taxon>Eukaryota</taxon>
        <taxon>Sar</taxon>
        <taxon>Stramenopiles</taxon>
        <taxon>Ochrophyta</taxon>
        <taxon>Bacillariophyta</taxon>
        <taxon>Coscinodiscophyceae</taxon>
        <taxon>Thalassiosirophycidae</taxon>
        <taxon>Stephanodiscales</taxon>
        <taxon>Stephanodiscaceae</taxon>
        <taxon>Cyclostephanos</taxon>
    </lineage>
</organism>
<evidence type="ECO:0000256" key="2">
    <source>
        <dbReference type="SAM" id="MobiDB-lite"/>
    </source>
</evidence>
<gene>
    <name evidence="3" type="ORF">ACHAXA_003060</name>
</gene>
<evidence type="ECO:0000313" key="4">
    <source>
        <dbReference type="Proteomes" id="UP001530377"/>
    </source>
</evidence>
<comment type="caution">
    <text evidence="3">The sequence shown here is derived from an EMBL/GenBank/DDBJ whole genome shotgun (WGS) entry which is preliminary data.</text>
</comment>
<proteinExistence type="predicted"/>
<feature type="region of interest" description="Disordered" evidence="2">
    <location>
        <begin position="148"/>
        <end position="171"/>
    </location>
</feature>
<name>A0ABD3RAP5_9STRA</name>
<feature type="coiled-coil region" evidence="1">
    <location>
        <begin position="194"/>
        <end position="221"/>
    </location>
</feature>
<dbReference type="EMBL" id="JALLPB020000353">
    <property type="protein sequence ID" value="KAL3810087.1"/>
    <property type="molecule type" value="Genomic_DNA"/>
</dbReference>
<protein>
    <submittedName>
        <fullName evidence="3">Uncharacterized protein</fullName>
    </submittedName>
</protein>
<feature type="coiled-coil region" evidence="1">
    <location>
        <begin position="87"/>
        <end position="132"/>
    </location>
</feature>
<reference evidence="3 4" key="1">
    <citation type="submission" date="2024-10" db="EMBL/GenBank/DDBJ databases">
        <title>Updated reference genomes for cyclostephanoid diatoms.</title>
        <authorList>
            <person name="Roberts W.R."/>
            <person name="Alverson A.J."/>
        </authorList>
    </citation>
    <scope>NUCLEOTIDE SEQUENCE [LARGE SCALE GENOMIC DNA]</scope>
    <source>
        <strain evidence="3 4">AJA228-03</strain>
    </source>
</reference>
<sequence length="378" mass="41800">MPLPSSRGVGATEASALIPRPPSLRGITSMSEFALPRSPPSSEGIDGVAGEACSLTAPSPIRVAPHWGSSPMRALSKLGGGKSSATGAALENLKQQHAEELAIMNEEHARQMVALENEVERCRAEIDALRVLSDEHLDTLMPLPSPSTSLKFVKNTTGRRGKKHAANASNGGKSALNMIEEVKQQHRKDLAKAAEIYARKLHHLKKDVNKYRKEAEALRASAIGDRPQDCDNAGINTKTGVAQNDKENISGKQEMIKRTQLSRLKQHEGDPIQHKSETNPIYQRSLATIVDTKKANQNERTTKVKDENELDDLIDPYERFFLEDYRFEKDPKCEEALRKCTLLKVLRREKNCALCQDLIAFMEDVRANRIGSPIKGAE</sequence>
<keyword evidence="4" id="KW-1185">Reference proteome</keyword>
<evidence type="ECO:0000256" key="1">
    <source>
        <dbReference type="SAM" id="Coils"/>
    </source>
</evidence>